<dbReference type="RefSeq" id="WP_068138458.1">
    <property type="nucleotide sequence ID" value="NZ_AP014924.1"/>
</dbReference>
<dbReference type="STRING" id="1555112.LIP_2463"/>
<dbReference type="KEGG" id="lpil:LIP_2463"/>
<dbReference type="EMBL" id="AP014924">
    <property type="protein sequence ID" value="BAS28304.1"/>
    <property type="molecule type" value="Genomic_DNA"/>
</dbReference>
<keyword evidence="2" id="KW-1185">Reference proteome</keyword>
<evidence type="ECO:0000313" key="1">
    <source>
        <dbReference type="EMBL" id="BAS28304.1"/>
    </source>
</evidence>
<name>A0A0K2SNA7_LIMPI</name>
<dbReference type="Pfam" id="PF09957">
    <property type="entry name" value="VapB_antitoxin"/>
    <property type="match status" value="1"/>
</dbReference>
<gene>
    <name evidence="1" type="ORF">LIP_2463</name>
</gene>
<proteinExistence type="predicted"/>
<reference evidence="2" key="2">
    <citation type="journal article" date="2016" name="Int. J. Syst. Evol. Microbiol.">
        <title>Complete genome sequence and cell structure of Limnochorda pilosa, a Gram-negative spore-former within the phylum Firmicutes.</title>
        <authorList>
            <person name="Watanabe M."/>
            <person name="Kojima H."/>
            <person name="Fukui M."/>
        </authorList>
    </citation>
    <scope>NUCLEOTIDE SEQUENCE [LARGE SCALE GENOMIC DNA]</scope>
    <source>
        <strain evidence="2">HC45</strain>
    </source>
</reference>
<evidence type="ECO:0008006" key="3">
    <source>
        <dbReference type="Google" id="ProtNLM"/>
    </source>
</evidence>
<dbReference type="AlphaFoldDB" id="A0A0K2SNA7"/>
<protein>
    <recommendedName>
        <fullName evidence="3">Antitoxin</fullName>
    </recommendedName>
</protein>
<evidence type="ECO:0000313" key="2">
    <source>
        <dbReference type="Proteomes" id="UP000065807"/>
    </source>
</evidence>
<dbReference type="Proteomes" id="UP000065807">
    <property type="component" value="Chromosome"/>
</dbReference>
<reference evidence="2" key="1">
    <citation type="submission" date="2015-07" db="EMBL/GenBank/DDBJ databases">
        <title>Complete genome sequence and phylogenetic analysis of Limnochorda pilosa.</title>
        <authorList>
            <person name="Watanabe M."/>
            <person name="Kojima H."/>
            <person name="Fukui M."/>
        </authorList>
    </citation>
    <scope>NUCLEOTIDE SEQUENCE [LARGE SCALE GENOMIC DNA]</scope>
    <source>
        <strain evidence="2">HC45</strain>
    </source>
</reference>
<dbReference type="InterPro" id="IPR019239">
    <property type="entry name" value="VapB_antitoxin"/>
</dbReference>
<accession>A0A0K2SNA7</accession>
<sequence>MKRLTLTLDPHLIEEAVDLSGASSKRQAVEMALELFVRSLRQRQAIAHAGKIALDITAEEIWEQRDRR</sequence>
<organism evidence="1 2">
    <name type="scientific">Limnochorda pilosa</name>
    <dbReference type="NCBI Taxonomy" id="1555112"/>
    <lineage>
        <taxon>Bacteria</taxon>
        <taxon>Bacillati</taxon>
        <taxon>Bacillota</taxon>
        <taxon>Limnochordia</taxon>
        <taxon>Limnochordales</taxon>
        <taxon>Limnochordaceae</taxon>
        <taxon>Limnochorda</taxon>
    </lineage>
</organism>